<accession>J9BQ24</accession>
<name>J9BQ24_9ZZZZ</name>
<keyword evidence="6" id="KW-0479">Metal-binding</keyword>
<keyword evidence="7 13" id="KW-0378">Hydrolase</keyword>
<evidence type="ECO:0000256" key="6">
    <source>
        <dbReference type="ARBA" id="ARBA00022723"/>
    </source>
</evidence>
<evidence type="ECO:0000259" key="12">
    <source>
        <dbReference type="Pfam" id="PF01435"/>
    </source>
</evidence>
<keyword evidence="3" id="KW-1003">Cell membrane</keyword>
<evidence type="ECO:0000256" key="2">
    <source>
        <dbReference type="ARBA" id="ARBA00004651"/>
    </source>
</evidence>
<proteinExistence type="predicted"/>
<dbReference type="GO" id="GO:0004222">
    <property type="term" value="F:metalloendopeptidase activity"/>
    <property type="evidence" value="ECO:0007669"/>
    <property type="project" value="InterPro"/>
</dbReference>
<keyword evidence="4" id="KW-0645">Protease</keyword>
<evidence type="ECO:0000256" key="7">
    <source>
        <dbReference type="ARBA" id="ARBA00022801"/>
    </source>
</evidence>
<evidence type="ECO:0000313" key="13">
    <source>
        <dbReference type="EMBL" id="EJW89675.1"/>
    </source>
</evidence>
<gene>
    <name evidence="13" type="ORF">EVA_22218</name>
</gene>
<sequence length="83" mass="8789">GFLAGMVVAAFSRYREFHADAGSARIMGSEQPMINALRRLGGVEANELPGAVKGFGISGGIGSLFATHPSIEDRIAALENHRY</sequence>
<evidence type="ECO:0000256" key="10">
    <source>
        <dbReference type="ARBA" id="ARBA00023049"/>
    </source>
</evidence>
<keyword evidence="8" id="KW-0862">Zinc</keyword>
<keyword evidence="10" id="KW-0482">Metalloprotease</keyword>
<feature type="domain" description="Peptidase M48" evidence="12">
    <location>
        <begin position="6"/>
        <end position="80"/>
    </location>
</feature>
<protein>
    <submittedName>
        <fullName evidence="13">Peptidase M48 Ste24p</fullName>
        <ecNumber evidence="13">3.4.24.-</ecNumber>
    </submittedName>
</protein>
<dbReference type="EC" id="3.4.24.-" evidence="13"/>
<reference evidence="13" key="1">
    <citation type="journal article" date="2012" name="PLoS ONE">
        <title>Gene sets for utilization of primary and secondary nutrition supplies in the distal gut of endangered iberian lynx.</title>
        <authorList>
            <person name="Alcaide M."/>
            <person name="Messina E."/>
            <person name="Richter M."/>
            <person name="Bargiela R."/>
            <person name="Peplies J."/>
            <person name="Huws S.A."/>
            <person name="Newbold C.J."/>
            <person name="Golyshin P.N."/>
            <person name="Simon M.A."/>
            <person name="Lopez G."/>
            <person name="Yakimov M.M."/>
            <person name="Ferrer M."/>
        </authorList>
    </citation>
    <scope>NUCLEOTIDE SEQUENCE</scope>
</reference>
<dbReference type="InterPro" id="IPR050083">
    <property type="entry name" value="HtpX_protease"/>
</dbReference>
<dbReference type="PANTHER" id="PTHR43221:SF1">
    <property type="entry name" value="PROTEASE HTPX"/>
    <property type="match status" value="1"/>
</dbReference>
<dbReference type="GO" id="GO:0006508">
    <property type="term" value="P:proteolysis"/>
    <property type="evidence" value="ECO:0007669"/>
    <property type="project" value="UniProtKB-KW"/>
</dbReference>
<organism evidence="13">
    <name type="scientific">gut metagenome</name>
    <dbReference type="NCBI Taxonomy" id="749906"/>
    <lineage>
        <taxon>unclassified sequences</taxon>
        <taxon>metagenomes</taxon>
        <taxon>organismal metagenomes</taxon>
    </lineage>
</organism>
<evidence type="ECO:0000256" key="11">
    <source>
        <dbReference type="ARBA" id="ARBA00023136"/>
    </source>
</evidence>
<dbReference type="Pfam" id="PF01435">
    <property type="entry name" value="Peptidase_M48"/>
    <property type="match status" value="1"/>
</dbReference>
<keyword evidence="9" id="KW-1133">Transmembrane helix</keyword>
<comment type="caution">
    <text evidence="13">The sequence shown here is derived from an EMBL/GenBank/DDBJ whole genome shotgun (WGS) entry which is preliminary data.</text>
</comment>
<comment type="subcellular location">
    <subcellularLocation>
        <location evidence="2">Cell membrane</location>
        <topology evidence="2">Multi-pass membrane protein</topology>
    </subcellularLocation>
</comment>
<keyword evidence="5" id="KW-0812">Transmembrane</keyword>
<dbReference type="AlphaFoldDB" id="J9BQ24"/>
<evidence type="ECO:0000256" key="8">
    <source>
        <dbReference type="ARBA" id="ARBA00022833"/>
    </source>
</evidence>
<evidence type="ECO:0000256" key="4">
    <source>
        <dbReference type="ARBA" id="ARBA00022670"/>
    </source>
</evidence>
<evidence type="ECO:0000256" key="1">
    <source>
        <dbReference type="ARBA" id="ARBA00001947"/>
    </source>
</evidence>
<comment type="cofactor">
    <cofactor evidence="1">
        <name>Zn(2+)</name>
        <dbReference type="ChEBI" id="CHEBI:29105"/>
    </cofactor>
</comment>
<dbReference type="PANTHER" id="PTHR43221">
    <property type="entry name" value="PROTEASE HTPX"/>
    <property type="match status" value="1"/>
</dbReference>
<evidence type="ECO:0000256" key="9">
    <source>
        <dbReference type="ARBA" id="ARBA00022989"/>
    </source>
</evidence>
<dbReference type="GO" id="GO:0046872">
    <property type="term" value="F:metal ion binding"/>
    <property type="evidence" value="ECO:0007669"/>
    <property type="project" value="UniProtKB-KW"/>
</dbReference>
<dbReference type="InterPro" id="IPR001915">
    <property type="entry name" value="Peptidase_M48"/>
</dbReference>
<keyword evidence="11" id="KW-0472">Membrane</keyword>
<dbReference type="EMBL" id="AMCI01009342">
    <property type="protein sequence ID" value="EJW89675.1"/>
    <property type="molecule type" value="Genomic_DNA"/>
</dbReference>
<evidence type="ECO:0000256" key="3">
    <source>
        <dbReference type="ARBA" id="ARBA00022475"/>
    </source>
</evidence>
<feature type="non-terminal residue" evidence="13">
    <location>
        <position position="1"/>
    </location>
</feature>
<dbReference type="GO" id="GO:0005886">
    <property type="term" value="C:plasma membrane"/>
    <property type="evidence" value="ECO:0007669"/>
    <property type="project" value="UniProtKB-SubCell"/>
</dbReference>
<evidence type="ECO:0000256" key="5">
    <source>
        <dbReference type="ARBA" id="ARBA00022692"/>
    </source>
</evidence>